<protein>
    <submittedName>
        <fullName evidence="1">Uncharacterized protein</fullName>
    </submittedName>
</protein>
<name>A0A0K6GCN7_9AGAM</name>
<proteinExistence type="predicted"/>
<dbReference type="EMBL" id="CYGV01001649">
    <property type="protein sequence ID" value="CUA76245.1"/>
    <property type="molecule type" value="Genomic_DNA"/>
</dbReference>
<keyword evidence="2" id="KW-1185">Reference proteome</keyword>
<reference evidence="1 2" key="1">
    <citation type="submission" date="2015-07" db="EMBL/GenBank/DDBJ databases">
        <authorList>
            <person name="Noorani M."/>
        </authorList>
    </citation>
    <scope>NUCLEOTIDE SEQUENCE [LARGE SCALE GENOMIC DNA]</scope>
    <source>
        <strain evidence="1">BBA 69670</strain>
    </source>
</reference>
<accession>A0A0K6GCN7</accession>
<sequence>MPTGIEIAGIIIASTGMGSSVASKVAKFARKGTAQRTYDDVAHQYTQLKDLREDENINRFLSEKDKKHLDGVIERIAFDLMDLQLTLHELRGVAYYKITTYPVQWIDFHDQVAMVFKQIVEVNLDIRERSTKGRDQARPSSTEQVSNSNRRFIERLATISEKAGLPESGSTSPSTEDSASVVQGLASGDSIDRQIVDSMASSGMSLNV</sequence>
<gene>
    <name evidence="1" type="ORF">RSOLAG22IIIB_12149</name>
</gene>
<dbReference type="Proteomes" id="UP000044841">
    <property type="component" value="Unassembled WGS sequence"/>
</dbReference>
<dbReference type="AlphaFoldDB" id="A0A0K6GCN7"/>
<evidence type="ECO:0000313" key="2">
    <source>
        <dbReference type="Proteomes" id="UP000044841"/>
    </source>
</evidence>
<evidence type="ECO:0000313" key="1">
    <source>
        <dbReference type="EMBL" id="CUA76245.1"/>
    </source>
</evidence>
<organism evidence="1 2">
    <name type="scientific">Rhizoctonia solani</name>
    <dbReference type="NCBI Taxonomy" id="456999"/>
    <lineage>
        <taxon>Eukaryota</taxon>
        <taxon>Fungi</taxon>
        <taxon>Dikarya</taxon>
        <taxon>Basidiomycota</taxon>
        <taxon>Agaricomycotina</taxon>
        <taxon>Agaricomycetes</taxon>
        <taxon>Cantharellales</taxon>
        <taxon>Ceratobasidiaceae</taxon>
        <taxon>Rhizoctonia</taxon>
    </lineage>
</organism>